<dbReference type="EMBL" id="UFSZ01000001">
    <property type="protein sequence ID" value="SUV17499.1"/>
    <property type="molecule type" value="Genomic_DNA"/>
</dbReference>
<evidence type="ECO:0000313" key="1">
    <source>
        <dbReference type="EMBL" id="SUV17499.1"/>
    </source>
</evidence>
<accession>A0AAJ4ZVP8</accession>
<dbReference type="Proteomes" id="UP000255295">
    <property type="component" value="Unassembled WGS sequence"/>
</dbReference>
<sequence>MVALVAINFYIQSTNILADWMDYKKVGGYL</sequence>
<name>A0AAJ4ZVP8_LYSSH</name>
<evidence type="ECO:0000313" key="2">
    <source>
        <dbReference type="Proteomes" id="UP000255295"/>
    </source>
</evidence>
<dbReference type="AlphaFoldDB" id="A0AAJ4ZVP8"/>
<reference evidence="1 2" key="1">
    <citation type="submission" date="2018-06" db="EMBL/GenBank/DDBJ databases">
        <authorList>
            <consortium name="Pathogen Informatics"/>
            <person name="Doyle S."/>
        </authorList>
    </citation>
    <scope>NUCLEOTIDE SEQUENCE [LARGE SCALE GENOMIC DNA]</scope>
    <source>
        <strain evidence="1 2">NCTC10338</strain>
    </source>
</reference>
<gene>
    <name evidence="1" type="ORF">NCTC10338_02602</name>
</gene>
<proteinExistence type="predicted"/>
<protein>
    <submittedName>
        <fullName evidence="1">Uncharacterized protein</fullName>
    </submittedName>
</protein>
<comment type="caution">
    <text evidence="1">The sequence shown here is derived from an EMBL/GenBank/DDBJ whole genome shotgun (WGS) entry which is preliminary data.</text>
</comment>
<organism evidence="1 2">
    <name type="scientific">Lysinibacillus sphaericus</name>
    <name type="common">Bacillus sphaericus</name>
    <dbReference type="NCBI Taxonomy" id="1421"/>
    <lineage>
        <taxon>Bacteria</taxon>
        <taxon>Bacillati</taxon>
        <taxon>Bacillota</taxon>
        <taxon>Bacilli</taxon>
        <taxon>Bacillales</taxon>
        <taxon>Bacillaceae</taxon>
        <taxon>Lysinibacillus</taxon>
    </lineage>
</organism>